<dbReference type="Proteomes" id="UP000185494">
    <property type="component" value="Chromosome 1"/>
</dbReference>
<gene>
    <name evidence="1" type="ORF">RGI145_09425</name>
</gene>
<accession>A0A1L7AF03</accession>
<protein>
    <recommendedName>
        <fullName evidence="3">TIGR04255 family protein</fullName>
    </recommendedName>
</protein>
<evidence type="ECO:0008006" key="3">
    <source>
        <dbReference type="Google" id="ProtNLM"/>
    </source>
</evidence>
<dbReference type="STRING" id="257708.RGI145_09425"/>
<dbReference type="RefSeq" id="WP_019460610.1">
    <property type="nucleotide sequence ID" value="NZ_CP015583.1"/>
</dbReference>
<dbReference type="EMBL" id="CP015583">
    <property type="protein sequence ID" value="APT57290.1"/>
    <property type="molecule type" value="Genomic_DNA"/>
</dbReference>
<proteinExistence type="predicted"/>
<evidence type="ECO:0000313" key="1">
    <source>
        <dbReference type="EMBL" id="APT57290.1"/>
    </source>
</evidence>
<evidence type="ECO:0000313" key="2">
    <source>
        <dbReference type="Proteomes" id="UP000185494"/>
    </source>
</evidence>
<reference evidence="1 2" key="1">
    <citation type="submission" date="2016-05" db="EMBL/GenBank/DDBJ databases">
        <title>Complete Genome and Methylome Analysis of Psychrotrophic Bacterial Isolates from Antarctic Lake Untersee.</title>
        <authorList>
            <person name="Fomenkov A."/>
            <person name="Akimov V.N."/>
            <person name="Vasilyeva L.V."/>
            <person name="Andersen D."/>
            <person name="Vincze T."/>
            <person name="Roberts R.J."/>
        </authorList>
    </citation>
    <scope>NUCLEOTIDE SEQUENCE [LARGE SCALE GENOMIC DNA]</scope>
    <source>
        <strain evidence="1 2">U14-5</strain>
    </source>
</reference>
<dbReference type="InterPro" id="IPR026349">
    <property type="entry name" value="CHP04255"/>
</dbReference>
<sequence length="271" mass="30127">MERLKFAPLRYSLAIVRFPRLLNMEPHVGNFQEQIRHQYPLPDTYMNQGLVAEVGPEGVRFNQVLDKLWQFADPERKYALVLGSDFLLIHAGAAYEGHGPFLDRLRDAVFALMQTPGMGITHATALGLRVIDLVEPRSGNEETVAQYLCPWALPTAAADMGDGAIEMREGAYIASFSTPHGGLRFQALRRPGGSFPADLATPFVQNNGWLPQVTAEDFVILDIDHFAALEPPIALNPVELREKFEGLYLSSRKVFESAATPFAFEVWGRTG</sequence>
<dbReference type="NCBIfam" id="TIGR04255">
    <property type="entry name" value="sporadTIGR04255"/>
    <property type="match status" value="1"/>
</dbReference>
<name>A0A1L7AF03_9PROT</name>
<organism evidence="1 2">
    <name type="scientific">Roseomonas gilardii</name>
    <dbReference type="NCBI Taxonomy" id="257708"/>
    <lineage>
        <taxon>Bacteria</taxon>
        <taxon>Pseudomonadati</taxon>
        <taxon>Pseudomonadota</taxon>
        <taxon>Alphaproteobacteria</taxon>
        <taxon>Acetobacterales</taxon>
        <taxon>Roseomonadaceae</taxon>
        <taxon>Roseomonas</taxon>
    </lineage>
</organism>
<dbReference type="AlphaFoldDB" id="A0A1L7AF03"/>
<dbReference type="KEGG" id="rgi:RGI145_09425"/>